<dbReference type="PANTHER" id="PTHR39185:SF1">
    <property type="entry name" value="SWARMING MOTILITY PROTEIN SWRD"/>
    <property type="match status" value="1"/>
</dbReference>
<dbReference type="RefSeq" id="WP_353865230.1">
    <property type="nucleotide sequence ID" value="NZ_CP088295.1"/>
</dbReference>
<keyword evidence="1" id="KW-0282">Flagellum</keyword>
<dbReference type="PANTHER" id="PTHR39185">
    <property type="entry name" value="SWARMING MOTILITY PROTEIN SWRD"/>
    <property type="match status" value="1"/>
</dbReference>
<gene>
    <name evidence="1" type="ORF">LRS13_04265</name>
</gene>
<dbReference type="EMBL" id="CP088295">
    <property type="protein sequence ID" value="UUY04752.1"/>
    <property type="molecule type" value="Genomic_DNA"/>
</dbReference>
<dbReference type="Proteomes" id="UP001058860">
    <property type="component" value="Chromosome"/>
</dbReference>
<name>A0ABY5PJK8_9ACTN</name>
<evidence type="ECO:0000313" key="2">
    <source>
        <dbReference type="Proteomes" id="UP001058860"/>
    </source>
</evidence>
<dbReference type="InterPro" id="IPR009384">
    <property type="entry name" value="SwrD-like"/>
</dbReference>
<reference evidence="2" key="1">
    <citation type="submission" date="2021-11" db="EMBL/GenBank/DDBJ databases">
        <title>Cultivation dependent microbiological survey of springs from the worlds oldest radium mine currently devoted to the extraction of radon-saturated water.</title>
        <authorList>
            <person name="Kapinusova G."/>
            <person name="Smrhova T."/>
            <person name="Strejcek M."/>
            <person name="Suman J."/>
            <person name="Jani K."/>
            <person name="Pajer P."/>
            <person name="Uhlik O."/>
        </authorList>
    </citation>
    <scope>NUCLEOTIDE SEQUENCE [LARGE SCALE GENOMIC DNA]</scope>
    <source>
        <strain evidence="2">J379</strain>
    </source>
</reference>
<accession>A0ABY5PJK8</accession>
<keyword evidence="1" id="KW-0969">Cilium</keyword>
<protein>
    <submittedName>
        <fullName evidence="1">Flagellar FlbD family protein</fullName>
    </submittedName>
</protein>
<dbReference type="Pfam" id="PF06289">
    <property type="entry name" value="FlbD"/>
    <property type="match status" value="1"/>
</dbReference>
<keyword evidence="2" id="KW-1185">Reference proteome</keyword>
<organism evidence="1 2">
    <name type="scientific">Svornostia abyssi</name>
    <dbReference type="NCBI Taxonomy" id="2898438"/>
    <lineage>
        <taxon>Bacteria</taxon>
        <taxon>Bacillati</taxon>
        <taxon>Actinomycetota</taxon>
        <taxon>Thermoleophilia</taxon>
        <taxon>Solirubrobacterales</taxon>
        <taxon>Baekduiaceae</taxon>
        <taxon>Svornostia</taxon>
    </lineage>
</organism>
<evidence type="ECO:0000313" key="1">
    <source>
        <dbReference type="EMBL" id="UUY04752.1"/>
    </source>
</evidence>
<sequence length="86" mass="9149">MIELHRIGHTHEPFSLNPSLVVSIEAHPDTTLLLATGARLVVAEDPQRVVELINGWHATVAAAAMKAYVDATGDDPPGGPVPLHSR</sequence>
<keyword evidence="1" id="KW-0966">Cell projection</keyword>
<proteinExistence type="predicted"/>